<dbReference type="OrthoDB" id="2399280at2"/>
<dbReference type="GeneID" id="69906183"/>
<reference evidence="3 4" key="1">
    <citation type="submission" date="2016-02" db="EMBL/GenBank/DDBJ databases">
        <title>Draft genome sequence of hydrocarbon degrading Staphylococcus saprophyticus Strain CNV2, isolated from crude-oil contaminated soil from Noonmati Oil Refinery, Guwahati, Assam, India.</title>
        <authorList>
            <person name="Mukherjee A."/>
            <person name="Chettri B."/>
            <person name="Langpoklakpam J."/>
            <person name="Singh A.K."/>
            <person name="Chattopadhyay D.J."/>
        </authorList>
    </citation>
    <scope>NUCLEOTIDE SEQUENCE [LARGE SCALE GENOMIC DNA]</scope>
    <source>
        <strain evidence="3 4">CNV2</strain>
    </source>
</reference>
<evidence type="ECO:0000313" key="3">
    <source>
        <dbReference type="EMBL" id="KYH15255.1"/>
    </source>
</evidence>
<accession>A0A2T4RG90</accession>
<evidence type="ECO:0000313" key="1">
    <source>
        <dbReference type="EMBL" id="GEP83339.1"/>
    </source>
</evidence>
<keyword evidence="5" id="KW-1185">Reference proteome</keyword>
<evidence type="ECO:0000313" key="4">
    <source>
        <dbReference type="Proteomes" id="UP000075418"/>
    </source>
</evidence>
<evidence type="ECO:0000313" key="2">
    <source>
        <dbReference type="EMBL" id="HJF67839.1"/>
    </source>
</evidence>
<accession>A0A151A7P5</accession>
<dbReference type="RefSeq" id="WP_061855397.1">
    <property type="nucleotide sequence ID" value="NZ_BKAQ01000028.1"/>
</dbReference>
<reference evidence="1 5" key="2">
    <citation type="submission" date="2019-07" db="EMBL/GenBank/DDBJ databases">
        <title>Whole genome shotgun sequence of Staphylococcus kloosii NBRC 109624.</title>
        <authorList>
            <person name="Hosoyama A."/>
            <person name="Uohara A."/>
            <person name="Ohji S."/>
            <person name="Ichikawa N."/>
        </authorList>
    </citation>
    <scope>NUCLEOTIDE SEQUENCE [LARGE SCALE GENOMIC DNA]</scope>
    <source>
        <strain evidence="1 5">NBRC 109624</strain>
    </source>
</reference>
<dbReference type="AlphaFoldDB" id="A0A151A7P5"/>
<dbReference type="EMBL" id="LUGM01000002">
    <property type="protein sequence ID" value="KYH15255.1"/>
    <property type="molecule type" value="Genomic_DNA"/>
</dbReference>
<dbReference type="EMBL" id="BKAQ01000028">
    <property type="protein sequence ID" value="GEP83339.1"/>
    <property type="molecule type" value="Genomic_DNA"/>
</dbReference>
<gene>
    <name evidence="3" type="ORF">A0131_10820</name>
    <name evidence="2" type="ORF">K8V85_05965</name>
    <name evidence="1" type="ORF">SKL01_25170</name>
</gene>
<proteinExistence type="predicted"/>
<protein>
    <submittedName>
        <fullName evidence="3">Uncharacterized protein</fullName>
    </submittedName>
</protein>
<reference evidence="2" key="4">
    <citation type="submission" date="2021-09" db="EMBL/GenBank/DDBJ databases">
        <authorList>
            <person name="Gilroy R."/>
        </authorList>
    </citation>
    <scope>NUCLEOTIDE SEQUENCE</scope>
    <source>
        <strain evidence="2">CHK149-3286</strain>
    </source>
</reference>
<sequence length="92" mass="10706">MIHITKQFVDDYLSLIDDQNPIHDQIVPGQLVVEIILSQLNLNWKYYEVKYVNPISINEEITFENCYDGKINVLNADRVVKLIVLNKNNEAC</sequence>
<evidence type="ECO:0000313" key="5">
    <source>
        <dbReference type="Proteomes" id="UP000321040"/>
    </source>
</evidence>
<comment type="caution">
    <text evidence="3">The sequence shown here is derived from an EMBL/GenBank/DDBJ whole genome shotgun (WGS) entry which is preliminary data.</text>
</comment>
<name>A0A151A7P5_9STAP</name>
<dbReference type="Proteomes" id="UP000075418">
    <property type="component" value="Unassembled WGS sequence"/>
</dbReference>
<dbReference type="KEGG" id="skl:C7J89_12580"/>
<organism evidence="3 4">
    <name type="scientific">Staphylococcus kloosii</name>
    <dbReference type="NCBI Taxonomy" id="29384"/>
    <lineage>
        <taxon>Bacteria</taxon>
        <taxon>Bacillati</taxon>
        <taxon>Bacillota</taxon>
        <taxon>Bacilli</taxon>
        <taxon>Bacillales</taxon>
        <taxon>Staphylococcaceae</taxon>
        <taxon>Staphylococcus</taxon>
    </lineage>
</organism>
<dbReference type="Proteomes" id="UP000706163">
    <property type="component" value="Unassembled WGS sequence"/>
</dbReference>
<reference evidence="2" key="3">
    <citation type="journal article" date="2021" name="PeerJ">
        <title>Extensive microbial diversity within the chicken gut microbiome revealed by metagenomics and culture.</title>
        <authorList>
            <person name="Gilroy R."/>
            <person name="Ravi A."/>
            <person name="Getino M."/>
            <person name="Pursley I."/>
            <person name="Horton D.L."/>
            <person name="Alikhan N.F."/>
            <person name="Baker D."/>
            <person name="Gharbi K."/>
            <person name="Hall N."/>
            <person name="Watson M."/>
            <person name="Adriaenssens E.M."/>
            <person name="Foster-Nyarko E."/>
            <person name="Jarju S."/>
            <person name="Secka A."/>
            <person name="Antonio M."/>
            <person name="Oren A."/>
            <person name="Chaudhuri R.R."/>
            <person name="La Ragione R."/>
            <person name="Hildebrand F."/>
            <person name="Pallen M.J."/>
        </authorList>
    </citation>
    <scope>NUCLEOTIDE SEQUENCE</scope>
    <source>
        <strain evidence="2">CHK149-3286</strain>
    </source>
</reference>
<dbReference type="Proteomes" id="UP000321040">
    <property type="component" value="Unassembled WGS sequence"/>
</dbReference>
<dbReference type="EMBL" id="DYVT01000067">
    <property type="protein sequence ID" value="HJF67839.1"/>
    <property type="molecule type" value="Genomic_DNA"/>
</dbReference>